<dbReference type="GO" id="GO:0005509">
    <property type="term" value="F:calcium ion binding"/>
    <property type="evidence" value="ECO:0007669"/>
    <property type="project" value="InterPro"/>
</dbReference>
<dbReference type="FunFam" id="2.10.25.10:FF:000009">
    <property type="entry name" value="Low-density lipoprotein receptor isoform 1"/>
    <property type="match status" value="1"/>
</dbReference>
<feature type="domain" description="EGF-like" evidence="17">
    <location>
        <begin position="486"/>
        <end position="521"/>
    </location>
</feature>
<dbReference type="InterPro" id="IPR023415">
    <property type="entry name" value="LDLR_class-A_CS"/>
</dbReference>
<dbReference type="InterPro" id="IPR049883">
    <property type="entry name" value="NOTCH1_EGF-like"/>
</dbReference>
<keyword evidence="11" id="KW-0675">Receptor</keyword>
<keyword evidence="10 13" id="KW-1015">Disulfide bond</keyword>
<feature type="disulfide bond" evidence="13">
    <location>
        <begin position="490"/>
        <end position="500"/>
    </location>
</feature>
<evidence type="ECO:0000313" key="19">
    <source>
        <dbReference type="WBParaSite" id="ALUE_0000297801-mRNA-1"/>
    </source>
</evidence>
<dbReference type="SMART" id="SM00192">
    <property type="entry name" value="LDLa"/>
    <property type="match status" value="7"/>
</dbReference>
<dbReference type="SMART" id="SM00179">
    <property type="entry name" value="EGF_CA"/>
    <property type="match status" value="1"/>
</dbReference>
<dbReference type="Pfam" id="PF07645">
    <property type="entry name" value="EGF_CA"/>
    <property type="match status" value="1"/>
</dbReference>
<dbReference type="AlphaFoldDB" id="A0A0M3HMZ6"/>
<dbReference type="GO" id="GO:0042562">
    <property type="term" value="F:hormone binding"/>
    <property type="evidence" value="ECO:0007669"/>
    <property type="project" value="TreeGrafter"/>
</dbReference>
<dbReference type="Pfam" id="PF00057">
    <property type="entry name" value="Ldl_recept_a"/>
    <property type="match status" value="7"/>
</dbReference>
<feature type="disulfide bond" evidence="14">
    <location>
        <begin position="160"/>
        <end position="175"/>
    </location>
</feature>
<keyword evidence="3 13" id="KW-0245">EGF-like domain</keyword>
<evidence type="ECO:0000256" key="14">
    <source>
        <dbReference type="PROSITE-ProRule" id="PRU00124"/>
    </source>
</evidence>
<keyword evidence="18" id="KW-1185">Reference proteome</keyword>
<keyword evidence="6" id="KW-0732">Signal</keyword>
<evidence type="ECO:0000256" key="7">
    <source>
        <dbReference type="ARBA" id="ARBA00022737"/>
    </source>
</evidence>
<dbReference type="SMART" id="SM00181">
    <property type="entry name" value="EGF"/>
    <property type="match status" value="3"/>
</dbReference>
<evidence type="ECO:0000256" key="6">
    <source>
        <dbReference type="ARBA" id="ARBA00022729"/>
    </source>
</evidence>
<organism evidence="18 19">
    <name type="scientific">Ascaris lumbricoides</name>
    <name type="common">Giant roundworm</name>
    <dbReference type="NCBI Taxonomy" id="6252"/>
    <lineage>
        <taxon>Eukaryota</taxon>
        <taxon>Metazoa</taxon>
        <taxon>Ecdysozoa</taxon>
        <taxon>Nematoda</taxon>
        <taxon>Chromadorea</taxon>
        <taxon>Rhabditida</taxon>
        <taxon>Spirurina</taxon>
        <taxon>Ascaridomorpha</taxon>
        <taxon>Ascaridoidea</taxon>
        <taxon>Ascarididae</taxon>
        <taxon>Ascaris</taxon>
    </lineage>
</organism>
<dbReference type="GO" id="GO:0043235">
    <property type="term" value="C:receptor complex"/>
    <property type="evidence" value="ECO:0007669"/>
    <property type="project" value="TreeGrafter"/>
</dbReference>
<evidence type="ECO:0000256" key="10">
    <source>
        <dbReference type="ARBA" id="ARBA00023157"/>
    </source>
</evidence>
<dbReference type="Gene3D" id="2.10.25.10">
    <property type="entry name" value="Laminin"/>
    <property type="match status" value="1"/>
</dbReference>
<dbReference type="PROSITE" id="PS01209">
    <property type="entry name" value="LDLRA_1"/>
    <property type="match status" value="4"/>
</dbReference>
<feature type="disulfide bond" evidence="14">
    <location>
        <begin position="372"/>
        <end position="390"/>
    </location>
</feature>
<evidence type="ECO:0000256" key="11">
    <source>
        <dbReference type="ARBA" id="ARBA00023170"/>
    </source>
</evidence>
<dbReference type="InterPro" id="IPR011042">
    <property type="entry name" value="6-blade_b-propeller_TolB-like"/>
</dbReference>
<dbReference type="FunFam" id="2.120.10.30:FF:000241">
    <property type="entry name" value="Low-density lipoprotein receptor-related protein 6"/>
    <property type="match status" value="1"/>
</dbReference>
<evidence type="ECO:0000256" key="5">
    <source>
        <dbReference type="ARBA" id="ARBA00022692"/>
    </source>
</evidence>
<feature type="disulfide bond" evidence="14">
    <location>
        <begin position="243"/>
        <end position="258"/>
    </location>
</feature>
<keyword evidence="5 16" id="KW-0812">Transmembrane</keyword>
<evidence type="ECO:0000256" key="8">
    <source>
        <dbReference type="ARBA" id="ARBA00022989"/>
    </source>
</evidence>
<keyword evidence="4" id="KW-0254">Endocytosis</keyword>
<evidence type="ECO:0000259" key="17">
    <source>
        <dbReference type="PROSITE" id="PS50026"/>
    </source>
</evidence>
<keyword evidence="7" id="KW-0677">Repeat</keyword>
<evidence type="ECO:0000256" key="12">
    <source>
        <dbReference type="ARBA" id="ARBA00023180"/>
    </source>
</evidence>
<keyword evidence="8 16" id="KW-1133">Transmembrane helix</keyword>
<evidence type="ECO:0000256" key="16">
    <source>
        <dbReference type="SAM" id="Phobius"/>
    </source>
</evidence>
<feature type="disulfide bond" evidence="14">
    <location>
        <begin position="181"/>
        <end position="193"/>
    </location>
</feature>
<dbReference type="PROSITE" id="PS50026">
    <property type="entry name" value="EGF_3"/>
    <property type="match status" value="1"/>
</dbReference>
<evidence type="ECO:0000256" key="15">
    <source>
        <dbReference type="PROSITE-ProRule" id="PRU00461"/>
    </source>
</evidence>
<feature type="disulfide bond" evidence="14">
    <location>
        <begin position="365"/>
        <end position="377"/>
    </location>
</feature>
<keyword evidence="9 16" id="KW-0472">Membrane</keyword>
<dbReference type="PROSITE" id="PS01187">
    <property type="entry name" value="EGF_CA"/>
    <property type="match status" value="1"/>
</dbReference>
<evidence type="ECO:0000256" key="2">
    <source>
        <dbReference type="ARBA" id="ARBA00004479"/>
    </source>
</evidence>
<dbReference type="CDD" id="cd00054">
    <property type="entry name" value="EGF_CA"/>
    <property type="match status" value="1"/>
</dbReference>
<evidence type="ECO:0000256" key="4">
    <source>
        <dbReference type="ARBA" id="ARBA00022583"/>
    </source>
</evidence>
<dbReference type="FunFam" id="4.10.400.10:FF:000045">
    <property type="entry name" value="Low-density lipoprotein receptor-related protein 2"/>
    <property type="match status" value="1"/>
</dbReference>
<dbReference type="PROSITE" id="PS50068">
    <property type="entry name" value="LDLRA_2"/>
    <property type="match status" value="7"/>
</dbReference>
<dbReference type="Gene3D" id="4.10.400.10">
    <property type="entry name" value="Low-density Lipoprotein Receptor"/>
    <property type="match status" value="7"/>
</dbReference>
<dbReference type="InterPro" id="IPR002172">
    <property type="entry name" value="LDrepeatLR_classA_rpt"/>
</dbReference>
<dbReference type="SUPFAM" id="SSF57196">
    <property type="entry name" value="EGF/Laminin"/>
    <property type="match status" value="1"/>
</dbReference>
<feature type="disulfide bond" evidence="14">
    <location>
        <begin position="188"/>
        <end position="206"/>
    </location>
</feature>
<feature type="disulfide bond" evidence="14">
    <location>
        <begin position="116"/>
        <end position="131"/>
    </location>
</feature>
<dbReference type="SUPFAM" id="SSF63825">
    <property type="entry name" value="YWTD domain"/>
    <property type="match status" value="1"/>
</dbReference>
<feature type="repeat" description="LDL-receptor class B" evidence="15">
    <location>
        <begin position="679"/>
        <end position="723"/>
    </location>
</feature>
<dbReference type="InterPro" id="IPR036055">
    <property type="entry name" value="LDL_receptor-like_sf"/>
</dbReference>
<dbReference type="GO" id="GO:0016324">
    <property type="term" value="C:apical plasma membrane"/>
    <property type="evidence" value="ECO:0007669"/>
    <property type="project" value="TreeGrafter"/>
</dbReference>
<feature type="disulfide bond" evidence="14">
    <location>
        <begin position="384"/>
        <end position="399"/>
    </location>
</feature>
<dbReference type="InterPro" id="IPR051221">
    <property type="entry name" value="LDLR-related"/>
</dbReference>
<evidence type="ECO:0000256" key="13">
    <source>
        <dbReference type="PROSITE-ProRule" id="PRU00076"/>
    </source>
</evidence>
<dbReference type="InterPro" id="IPR001881">
    <property type="entry name" value="EGF-like_Ca-bd_dom"/>
</dbReference>
<reference evidence="19" key="1">
    <citation type="submission" date="2016-05" db="UniProtKB">
        <authorList>
            <consortium name="WormBaseParasite"/>
        </authorList>
    </citation>
    <scope>IDENTIFICATION</scope>
</reference>
<evidence type="ECO:0000256" key="1">
    <source>
        <dbReference type="ARBA" id="ARBA00004308"/>
    </source>
</evidence>
<feature type="disulfide bond" evidence="14">
    <location>
        <begin position="345"/>
        <end position="360"/>
    </location>
</feature>
<dbReference type="GO" id="GO:0012505">
    <property type="term" value="C:endomembrane system"/>
    <property type="evidence" value="ECO:0007669"/>
    <property type="project" value="UniProtKB-SubCell"/>
</dbReference>
<feature type="transmembrane region" description="Helical" evidence="16">
    <location>
        <begin position="884"/>
        <end position="906"/>
    </location>
</feature>
<dbReference type="CDD" id="cd00112">
    <property type="entry name" value="LDLa"/>
    <property type="match status" value="6"/>
</dbReference>
<dbReference type="FunFam" id="4.10.400.10:FF:000005">
    <property type="entry name" value="low-density lipoprotein receptor-related protein 1B"/>
    <property type="match status" value="1"/>
</dbReference>
<protein>
    <submittedName>
        <fullName evidence="19">EGF-like domain-containing protein</fullName>
    </submittedName>
</protein>
<feature type="disulfide bond" evidence="14">
    <location>
        <begin position="48"/>
        <end position="66"/>
    </location>
</feature>
<dbReference type="InterPro" id="IPR000033">
    <property type="entry name" value="LDLR_classB_rpt"/>
</dbReference>
<keyword evidence="12" id="KW-0325">Glycoprotein</keyword>
<accession>A0A0M3HMZ6</accession>
<dbReference type="PANTHER" id="PTHR22722">
    <property type="entry name" value="LOW-DENSITY LIPOPROTEIN RECEPTOR-RELATED PROTEIN 2-RELATED"/>
    <property type="match status" value="1"/>
</dbReference>
<dbReference type="InterPro" id="IPR018097">
    <property type="entry name" value="EGF_Ca-bd_CS"/>
</dbReference>
<sequence length="982" mass="110245">MIKFLLGSMYHHTPCMWLLVRREVVLVYISSLKQVAFSECLTDSQFTCKSGKCIPLSWRCDGDEDCPGGDDEQNCKRVSCNPEREFECASDSSGLPLYTSMIRYNPARCIPRSWVCDGEADCRDGSDERGCKNITCEKDQFMCNESKGHAAMCIPMSWKCDGQNDCVDKSDEEGCENDRTCGANEFKCANNVCIFQNWKCDGDDDCGDSSDESREECPKATCDPAEKFQCRSGGTCIPRTWLCDGEADCKDRSDEMNCTDAAIGMAKQPHPVTCHHEYGEMERTLISWKIAFDNTVSEERLLAMMSGKRRGKLGSEWNRWETREEDSLEFRCRTGGQCINKAWKCDGEMDCADGSDEQNCERRECTSEEKSCDIGTCIHKSKWCNGQEDCFDGSDEKDCHLAPPKKEKCETYEHRCDGTPLQCIPYESLCVPNMANNDCAKTVCNKDLKICDEVAEGHCECRTTVHNATLCYCPRGFRLEGRVCVDIDECATVGTCAQKCINTPGGYICECYPGYRLTMGESSSDGPNTVGKCRARGSDPLLLLSNRAAIRRFDLISNKYEPLIAKLESAVAMDFLHKNDTLIWSDVSQEKIMICHMGKGLIVKDIRQCAEGGDNITLVDKDVSTPDGLAVDWVHQLLFWTDTGLDQINVVDLVSRRRRTLFSDGLDEPRAIAVDPSRGLIFWTDWGVNARIERAGMDGNDRAVLISGDSIKWPNGLALDILEQRVYWADAKVKLIMSCDYWGENTRLVIRSHERLRHPFSLTVFEERLYWTDWDHEGVLTANKFTGNDFKTVMNGVSGPMTVRVYHEMAQPDHPNKCADHECQHMCLPRAHLPAKREEDFVLKGRPYTCACMNGFMVSVDNHNYCVVESDASSSGFLRGSTPFSFTSLFFLLLIASVVIVGYIWYRKQPSQFAVLHVDNPVYRRTVEEVDADMDGFADGSGVANGASREVKLVVEQQRNEHAAAPSAPTSLPVSCSMFLFS</sequence>
<dbReference type="Gene3D" id="2.120.10.30">
    <property type="entry name" value="TolB, C-terminal domain"/>
    <property type="match status" value="1"/>
</dbReference>
<name>A0A0M3HMZ6_ASCLU</name>
<dbReference type="PRINTS" id="PR00261">
    <property type="entry name" value="LDLRECEPTOR"/>
</dbReference>
<dbReference type="Proteomes" id="UP000036681">
    <property type="component" value="Unplaced"/>
</dbReference>
<dbReference type="InterPro" id="IPR000152">
    <property type="entry name" value="EGF-type_Asp/Asn_hydroxyl_site"/>
</dbReference>
<dbReference type="PROSITE" id="PS51120">
    <property type="entry name" value="LDLRB"/>
    <property type="match status" value="3"/>
</dbReference>
<evidence type="ECO:0000313" key="18">
    <source>
        <dbReference type="Proteomes" id="UP000036681"/>
    </source>
</evidence>
<dbReference type="SMART" id="SM00135">
    <property type="entry name" value="LY"/>
    <property type="match status" value="5"/>
</dbReference>
<feature type="repeat" description="LDL-receptor class B" evidence="15">
    <location>
        <begin position="724"/>
        <end position="768"/>
    </location>
</feature>
<evidence type="ECO:0000256" key="9">
    <source>
        <dbReference type="ARBA" id="ARBA00023136"/>
    </source>
</evidence>
<dbReference type="SUPFAM" id="SSF57424">
    <property type="entry name" value="LDL receptor-like module"/>
    <property type="match status" value="7"/>
</dbReference>
<feature type="disulfide bond" evidence="14">
    <location>
        <begin position="60"/>
        <end position="75"/>
    </location>
</feature>
<proteinExistence type="predicted"/>
<evidence type="ECO:0000256" key="3">
    <source>
        <dbReference type="ARBA" id="ARBA00022536"/>
    </source>
</evidence>
<dbReference type="WBParaSite" id="ALUE_0000297801-mRNA-1">
    <property type="protein sequence ID" value="ALUE_0000297801-mRNA-1"/>
    <property type="gene ID" value="ALUE_0000297801"/>
</dbReference>
<comment type="subcellular location">
    <subcellularLocation>
        <location evidence="1">Endomembrane system</location>
    </subcellularLocation>
    <subcellularLocation>
        <location evidence="2">Membrane</location>
        <topology evidence="2">Single-pass type I membrane protein</topology>
    </subcellularLocation>
</comment>
<dbReference type="PROSITE" id="PS00010">
    <property type="entry name" value="ASX_HYDROXYL"/>
    <property type="match status" value="1"/>
</dbReference>
<dbReference type="InterPro" id="IPR000742">
    <property type="entry name" value="EGF"/>
</dbReference>
<feature type="repeat" description="LDL-receptor class B" evidence="15">
    <location>
        <begin position="636"/>
        <end position="678"/>
    </location>
</feature>
<dbReference type="PANTHER" id="PTHR22722:SF14">
    <property type="entry name" value="MEGALIN, ISOFORM A"/>
    <property type="match status" value="1"/>
</dbReference>
<dbReference type="GO" id="GO:0006898">
    <property type="term" value="P:receptor-mediated endocytosis"/>
    <property type="evidence" value="ECO:0007669"/>
    <property type="project" value="TreeGrafter"/>
</dbReference>
<comment type="caution">
    <text evidence="13">Lacks conserved residue(s) required for the propagation of feature annotation.</text>
</comment>
<dbReference type="Pfam" id="PF00058">
    <property type="entry name" value="Ldl_recept_b"/>
    <property type="match status" value="2"/>
</dbReference>